<dbReference type="PANTHER" id="PTHR11228">
    <property type="entry name" value="RADICAL SAM DOMAIN PROTEIN"/>
    <property type="match status" value="1"/>
</dbReference>
<dbReference type="InterPro" id="IPR013785">
    <property type="entry name" value="Aldolase_TIM"/>
</dbReference>
<keyword evidence="8" id="KW-1185">Reference proteome</keyword>
<evidence type="ECO:0000313" key="6">
    <source>
        <dbReference type="EMBL" id="PXV93356.1"/>
    </source>
</evidence>
<keyword evidence="4" id="KW-0411">Iron-sulfur</keyword>
<reference evidence="7 8" key="1">
    <citation type="journal article" date="2017" name="Genome Announc.">
        <title>Draft Genome Sequence of a Sporulating and Motile Strain of Lachnotalea glycerini Isolated from Water in Quebec City, Canada.</title>
        <authorList>
            <person name="Maheux A.F."/>
            <person name="Boudreau D.K."/>
            <person name="Berube E."/>
            <person name="Boissinot M."/>
            <person name="Raymond F."/>
            <person name="Brodeur S."/>
            <person name="Corbeil J."/>
            <person name="Isabel S."/>
            <person name="Omar R.F."/>
            <person name="Bergeron M.G."/>
        </authorList>
    </citation>
    <scope>NUCLEOTIDE SEQUENCE [LARGE SCALE GENOMIC DNA]</scope>
    <source>
        <strain evidence="7 8">CCRI-19302</strain>
    </source>
</reference>
<keyword evidence="1" id="KW-0949">S-adenosyl-L-methionine</keyword>
<dbReference type="InterPro" id="IPR023885">
    <property type="entry name" value="4Fe4S-binding_SPASM_dom"/>
</dbReference>
<accession>A0A255ID55</accession>
<gene>
    <name evidence="6" type="ORF">C8E03_102124</name>
    <name evidence="7" type="ORF">CG710_006945</name>
</gene>
<dbReference type="OrthoDB" id="9808591at2"/>
<dbReference type="GO" id="GO:0003824">
    <property type="term" value="F:catalytic activity"/>
    <property type="evidence" value="ECO:0007669"/>
    <property type="project" value="InterPro"/>
</dbReference>
<dbReference type="Pfam" id="PF04055">
    <property type="entry name" value="Radical_SAM"/>
    <property type="match status" value="1"/>
</dbReference>
<dbReference type="InterPro" id="IPR058240">
    <property type="entry name" value="rSAM_sf"/>
</dbReference>
<dbReference type="EMBL" id="NOKA02000007">
    <property type="protein sequence ID" value="RDY32028.1"/>
    <property type="molecule type" value="Genomic_DNA"/>
</dbReference>
<reference evidence="6 9" key="2">
    <citation type="submission" date="2018-05" db="EMBL/GenBank/DDBJ databases">
        <title>Genomic Encyclopedia of Type Strains, Phase IV (KMG-IV): sequencing the most valuable type-strain genomes for metagenomic binning, comparative biology and taxonomic classification.</title>
        <authorList>
            <person name="Goeker M."/>
        </authorList>
    </citation>
    <scope>NUCLEOTIDE SEQUENCE [LARGE SCALE GENOMIC DNA]</scope>
    <source>
        <strain evidence="6 9">DSM 28816</strain>
    </source>
</reference>
<evidence type="ECO:0000256" key="3">
    <source>
        <dbReference type="ARBA" id="ARBA00023004"/>
    </source>
</evidence>
<dbReference type="AlphaFoldDB" id="A0A255ID55"/>
<dbReference type="Gene3D" id="3.20.20.70">
    <property type="entry name" value="Aldolase class I"/>
    <property type="match status" value="1"/>
</dbReference>
<evidence type="ECO:0000256" key="2">
    <source>
        <dbReference type="ARBA" id="ARBA00022723"/>
    </source>
</evidence>
<keyword evidence="2" id="KW-0479">Metal-binding</keyword>
<dbReference type="InterPro" id="IPR007197">
    <property type="entry name" value="rSAM"/>
</dbReference>
<dbReference type="SFLD" id="SFLDG01067">
    <property type="entry name" value="SPASM/twitch_domain_containing"/>
    <property type="match status" value="1"/>
</dbReference>
<reference evidence="7" key="3">
    <citation type="submission" date="2018-07" db="EMBL/GenBank/DDBJ databases">
        <authorList>
            <person name="Quirk P.G."/>
            <person name="Krulwich T.A."/>
        </authorList>
    </citation>
    <scope>NUCLEOTIDE SEQUENCE</scope>
    <source>
        <strain evidence="7">CCRI-19302</strain>
    </source>
</reference>
<dbReference type="NCBIfam" id="TIGR04085">
    <property type="entry name" value="rSAM_more_4Fe4S"/>
    <property type="match status" value="1"/>
</dbReference>
<dbReference type="EMBL" id="QICS01000002">
    <property type="protein sequence ID" value="PXV93356.1"/>
    <property type="molecule type" value="Genomic_DNA"/>
</dbReference>
<dbReference type="SFLD" id="SFLDS00029">
    <property type="entry name" value="Radical_SAM"/>
    <property type="match status" value="1"/>
</dbReference>
<evidence type="ECO:0000256" key="4">
    <source>
        <dbReference type="ARBA" id="ARBA00023014"/>
    </source>
</evidence>
<dbReference type="PROSITE" id="PS51918">
    <property type="entry name" value="RADICAL_SAM"/>
    <property type="match status" value="1"/>
</dbReference>
<evidence type="ECO:0000256" key="1">
    <source>
        <dbReference type="ARBA" id="ARBA00022691"/>
    </source>
</evidence>
<evidence type="ECO:0000259" key="5">
    <source>
        <dbReference type="PROSITE" id="PS51918"/>
    </source>
</evidence>
<dbReference type="CDD" id="cd01335">
    <property type="entry name" value="Radical_SAM"/>
    <property type="match status" value="1"/>
</dbReference>
<evidence type="ECO:0000313" key="9">
    <source>
        <dbReference type="Proteomes" id="UP000247523"/>
    </source>
</evidence>
<dbReference type="RefSeq" id="WP_094378111.1">
    <property type="nucleotide sequence ID" value="NZ_NOKA02000007.1"/>
</dbReference>
<dbReference type="Proteomes" id="UP000247523">
    <property type="component" value="Unassembled WGS sequence"/>
</dbReference>
<dbReference type="GO" id="GO:0051536">
    <property type="term" value="F:iron-sulfur cluster binding"/>
    <property type="evidence" value="ECO:0007669"/>
    <property type="project" value="UniProtKB-KW"/>
</dbReference>
<organism evidence="6 9">
    <name type="scientific">Lachnotalea glycerini</name>
    <dbReference type="NCBI Taxonomy" id="1763509"/>
    <lineage>
        <taxon>Bacteria</taxon>
        <taxon>Bacillati</taxon>
        <taxon>Bacillota</taxon>
        <taxon>Clostridia</taxon>
        <taxon>Lachnospirales</taxon>
        <taxon>Lachnospiraceae</taxon>
        <taxon>Lachnotalea</taxon>
    </lineage>
</organism>
<dbReference type="Proteomes" id="UP000216411">
    <property type="component" value="Unassembled WGS sequence"/>
</dbReference>
<dbReference type="SUPFAM" id="SSF102114">
    <property type="entry name" value="Radical SAM enzymes"/>
    <property type="match status" value="1"/>
</dbReference>
<dbReference type="InterPro" id="IPR050377">
    <property type="entry name" value="Radical_SAM_PqqE_MftC-like"/>
</dbReference>
<evidence type="ECO:0000313" key="8">
    <source>
        <dbReference type="Proteomes" id="UP000216411"/>
    </source>
</evidence>
<dbReference type="GO" id="GO:0046872">
    <property type="term" value="F:metal ion binding"/>
    <property type="evidence" value="ECO:0007669"/>
    <property type="project" value="UniProtKB-KW"/>
</dbReference>
<proteinExistence type="predicted"/>
<dbReference type="PANTHER" id="PTHR11228:SF7">
    <property type="entry name" value="PQQA PEPTIDE CYCLASE"/>
    <property type="match status" value="1"/>
</dbReference>
<feature type="domain" description="Radical SAM core" evidence="5">
    <location>
        <begin position="66"/>
        <end position="275"/>
    </location>
</feature>
<keyword evidence="3" id="KW-0408">Iron</keyword>
<sequence length="424" mass="49718">MEKNKLTDFIIIWNEDKAALIDPINKVCLGVSNKIAENLEDKSVIKKIYPIWKQQVELQNEIVSQQHKINTLYLMVTRKCNMNCDFCAINANQNMKLDQEIKIEDVRQKVIPFLKKYNPHKIIITGGEPLIKEKIQEIIAEIHHEMDSFIILQSNGLNIDNELLDGIANNVDEIDFSTKHMFQSIEKETELKNHIKMVQARGMEVVLSFIYDRENKEDLYKVIDIAAEYNTELLINIVASIGRAKDNRQQILTEYEKMEMNLDVAQYIYLKNYIEKKLFSFMLKNIQVQNSCGAYGRVIAVFPEGHIYMCQCLEKNKFRIGNVLNDDVDKLENTLDILMDKEYIKKSFCVDAKEICKDCNYRYLCGGICPASTEENDFECYFRKKMIEFKLFCKNGENKKLLLEEYIKYLMDIKKDYTEKVQLN</sequence>
<name>A0A255ID55_9FIRM</name>
<protein>
    <submittedName>
        <fullName evidence="6 7">Radical SAM protein</fullName>
    </submittedName>
</protein>
<comment type="caution">
    <text evidence="6">The sequence shown here is derived from an EMBL/GenBank/DDBJ whole genome shotgun (WGS) entry which is preliminary data.</text>
</comment>
<evidence type="ECO:0000313" key="7">
    <source>
        <dbReference type="EMBL" id="RDY32028.1"/>
    </source>
</evidence>